<gene>
    <name evidence="2" type="ORF">J2S70_001180</name>
</gene>
<sequence>MLSLVVFRILPLALTGLFVWGFFDALARPERQFGLAGRSKNFWLAVLGGGGVLYFLVRVLRFWFPLAGLVSLGFLIAAVFYLGPERQRMGPRWHGRESRDSGGGW</sequence>
<dbReference type="EMBL" id="JAUSQX010000001">
    <property type="protein sequence ID" value="MDP9806598.1"/>
    <property type="molecule type" value="Genomic_DNA"/>
</dbReference>
<dbReference type="Pfam" id="PF10724">
    <property type="entry name" value="DUF2516"/>
    <property type="match status" value="1"/>
</dbReference>
<feature type="transmembrane region" description="Helical" evidence="1">
    <location>
        <begin position="63"/>
        <end position="83"/>
    </location>
</feature>
<accession>A0ABT9NIF8</accession>
<comment type="caution">
    <text evidence="2">The sequence shown here is derived from an EMBL/GenBank/DDBJ whole genome shotgun (WGS) entry which is preliminary data.</text>
</comment>
<reference evidence="2 3" key="1">
    <citation type="submission" date="2023-07" db="EMBL/GenBank/DDBJ databases">
        <title>Sequencing the genomes of 1000 actinobacteria strains.</title>
        <authorList>
            <person name="Klenk H.-P."/>
        </authorList>
    </citation>
    <scope>NUCLEOTIDE SEQUENCE [LARGE SCALE GENOMIC DNA]</scope>
    <source>
        <strain evidence="2 3">DSM 17163</strain>
    </source>
</reference>
<feature type="transmembrane region" description="Helical" evidence="1">
    <location>
        <begin position="39"/>
        <end position="57"/>
    </location>
</feature>
<keyword evidence="1" id="KW-1133">Transmembrane helix</keyword>
<protein>
    <recommendedName>
        <fullName evidence="4">DUF2516 family protein</fullName>
    </recommendedName>
</protein>
<name>A0ABT9NIF8_9ACTO</name>
<evidence type="ECO:0000313" key="3">
    <source>
        <dbReference type="Proteomes" id="UP001243212"/>
    </source>
</evidence>
<evidence type="ECO:0000313" key="2">
    <source>
        <dbReference type="EMBL" id="MDP9806598.1"/>
    </source>
</evidence>
<dbReference type="Proteomes" id="UP001243212">
    <property type="component" value="Unassembled WGS sequence"/>
</dbReference>
<keyword evidence="1" id="KW-0472">Membrane</keyword>
<feature type="transmembrane region" description="Helical" evidence="1">
    <location>
        <begin position="6"/>
        <end position="27"/>
    </location>
</feature>
<evidence type="ECO:0008006" key="4">
    <source>
        <dbReference type="Google" id="ProtNLM"/>
    </source>
</evidence>
<keyword evidence="3" id="KW-1185">Reference proteome</keyword>
<evidence type="ECO:0000256" key="1">
    <source>
        <dbReference type="SAM" id="Phobius"/>
    </source>
</evidence>
<proteinExistence type="predicted"/>
<dbReference type="InterPro" id="IPR019662">
    <property type="entry name" value="DUF2516"/>
</dbReference>
<keyword evidence="1" id="KW-0812">Transmembrane</keyword>
<organism evidence="2 3">
    <name type="scientific">Trueperella bonasi</name>
    <dbReference type="NCBI Taxonomy" id="312286"/>
    <lineage>
        <taxon>Bacteria</taxon>
        <taxon>Bacillati</taxon>
        <taxon>Actinomycetota</taxon>
        <taxon>Actinomycetes</taxon>
        <taxon>Actinomycetales</taxon>
        <taxon>Actinomycetaceae</taxon>
        <taxon>Trueperella</taxon>
    </lineage>
</organism>